<dbReference type="Gene3D" id="3.40.630.30">
    <property type="match status" value="1"/>
</dbReference>
<gene>
    <name evidence="3" type="ORF">A2975_04280</name>
</gene>
<dbReference type="SUPFAM" id="SSF55729">
    <property type="entry name" value="Acyl-CoA N-acyltransferases (Nat)"/>
    <property type="match status" value="1"/>
</dbReference>
<evidence type="ECO:0000256" key="1">
    <source>
        <dbReference type="ARBA" id="ARBA00022679"/>
    </source>
</evidence>
<dbReference type="PROSITE" id="PS51186">
    <property type="entry name" value="GNAT"/>
    <property type="match status" value="1"/>
</dbReference>
<protein>
    <recommendedName>
        <fullName evidence="2">N-acetyltransferase domain-containing protein</fullName>
    </recommendedName>
</protein>
<dbReference type="GO" id="GO:0008080">
    <property type="term" value="F:N-acetyltransferase activity"/>
    <property type="evidence" value="ECO:0007669"/>
    <property type="project" value="InterPro"/>
</dbReference>
<evidence type="ECO:0000313" key="4">
    <source>
        <dbReference type="Proteomes" id="UP000178429"/>
    </source>
</evidence>
<dbReference type="STRING" id="1802525.A2975_04280"/>
<dbReference type="AlphaFoldDB" id="A0A1F8C1M0"/>
<evidence type="ECO:0000313" key="3">
    <source>
        <dbReference type="EMBL" id="OGM70261.1"/>
    </source>
</evidence>
<evidence type="ECO:0000259" key="2">
    <source>
        <dbReference type="PROSITE" id="PS51186"/>
    </source>
</evidence>
<dbReference type="InterPro" id="IPR016181">
    <property type="entry name" value="Acyl_CoA_acyltransferase"/>
</dbReference>
<comment type="caution">
    <text evidence="3">The sequence shown here is derived from an EMBL/GenBank/DDBJ whole genome shotgun (WGS) entry which is preliminary data.</text>
</comment>
<dbReference type="EMBL" id="MGHL01000006">
    <property type="protein sequence ID" value="OGM70261.1"/>
    <property type="molecule type" value="Genomic_DNA"/>
</dbReference>
<proteinExistence type="predicted"/>
<reference evidence="3 4" key="1">
    <citation type="journal article" date="2016" name="Nat. Commun.">
        <title>Thousands of microbial genomes shed light on interconnected biogeochemical processes in an aquifer system.</title>
        <authorList>
            <person name="Anantharaman K."/>
            <person name="Brown C.T."/>
            <person name="Hug L.A."/>
            <person name="Sharon I."/>
            <person name="Castelle C.J."/>
            <person name="Probst A.J."/>
            <person name="Thomas B.C."/>
            <person name="Singh A."/>
            <person name="Wilkins M.J."/>
            <person name="Karaoz U."/>
            <person name="Brodie E.L."/>
            <person name="Williams K.H."/>
            <person name="Hubbard S.S."/>
            <person name="Banfield J.F."/>
        </authorList>
    </citation>
    <scope>NUCLEOTIDE SEQUENCE [LARGE SCALE GENOMIC DNA]</scope>
</reference>
<sequence>MAEINFEIAEFEPKYQGQVVDVVGKGLMELEVIPKSDEPLQDEDLYQIPEIYKDRGRFWVALEGDLVIGTVAIRDMGNDTAKLNRMFVLSDYHGKGVGQALFNHAIAFAKKQGYKEVVLNTHFLMKRAHRFYEKNGFKRIGKEKDKYHYKMDL</sequence>
<dbReference type="PANTHER" id="PTHR13947:SF37">
    <property type="entry name" value="LD18367P"/>
    <property type="match status" value="1"/>
</dbReference>
<dbReference type="InterPro" id="IPR000182">
    <property type="entry name" value="GNAT_dom"/>
</dbReference>
<name>A0A1F8C1M0_9BACT</name>
<dbReference type="CDD" id="cd04301">
    <property type="entry name" value="NAT_SF"/>
    <property type="match status" value="1"/>
</dbReference>
<dbReference type="PANTHER" id="PTHR13947">
    <property type="entry name" value="GNAT FAMILY N-ACETYLTRANSFERASE"/>
    <property type="match status" value="1"/>
</dbReference>
<dbReference type="InterPro" id="IPR050769">
    <property type="entry name" value="NAT_camello-type"/>
</dbReference>
<keyword evidence="1" id="KW-0808">Transferase</keyword>
<accession>A0A1F8C1M0</accession>
<feature type="domain" description="N-acetyltransferase" evidence="2">
    <location>
        <begin position="6"/>
        <end position="153"/>
    </location>
</feature>
<organism evidence="3 4">
    <name type="scientific">Candidatus Woesebacteria bacterium RIFCSPLOWO2_01_FULL_44_14</name>
    <dbReference type="NCBI Taxonomy" id="1802525"/>
    <lineage>
        <taxon>Bacteria</taxon>
        <taxon>Candidatus Woeseibacteriota</taxon>
    </lineage>
</organism>
<dbReference type="Pfam" id="PF00583">
    <property type="entry name" value="Acetyltransf_1"/>
    <property type="match status" value="1"/>
</dbReference>
<dbReference type="Proteomes" id="UP000178429">
    <property type="component" value="Unassembled WGS sequence"/>
</dbReference>